<dbReference type="InterPro" id="IPR018485">
    <property type="entry name" value="FGGY_C"/>
</dbReference>
<dbReference type="NCBIfam" id="NF000756">
    <property type="entry name" value="PRK00047.1"/>
    <property type="match status" value="1"/>
</dbReference>
<dbReference type="PROSITE" id="PS00933">
    <property type="entry name" value="FGGY_KINASES_1"/>
    <property type="match status" value="1"/>
</dbReference>
<dbReference type="NCBIfam" id="TIGR01311">
    <property type="entry name" value="glycerol_kin"/>
    <property type="match status" value="1"/>
</dbReference>
<dbReference type="InterPro" id="IPR018484">
    <property type="entry name" value="FGGY_N"/>
</dbReference>
<keyword evidence="15" id="KW-1185">Reference proteome</keyword>
<evidence type="ECO:0000256" key="2">
    <source>
        <dbReference type="ARBA" id="ARBA00009156"/>
    </source>
</evidence>
<dbReference type="PANTHER" id="PTHR10196:SF69">
    <property type="entry name" value="GLYCEROL KINASE"/>
    <property type="match status" value="1"/>
</dbReference>
<evidence type="ECO:0000259" key="13">
    <source>
        <dbReference type="Pfam" id="PF02782"/>
    </source>
</evidence>
<dbReference type="FunFam" id="3.30.420.40:FF:000007">
    <property type="entry name" value="Glycerol kinase"/>
    <property type="match status" value="1"/>
</dbReference>
<dbReference type="GO" id="GO:0006072">
    <property type="term" value="P:glycerol-3-phosphate metabolic process"/>
    <property type="evidence" value="ECO:0007669"/>
    <property type="project" value="InterPro"/>
</dbReference>
<dbReference type="PROSITE" id="PS00445">
    <property type="entry name" value="FGGY_KINASES_2"/>
    <property type="match status" value="1"/>
</dbReference>
<evidence type="ECO:0000256" key="11">
    <source>
        <dbReference type="RuleBase" id="RU003733"/>
    </source>
</evidence>
<dbReference type="GO" id="GO:0019563">
    <property type="term" value="P:glycerol catabolic process"/>
    <property type="evidence" value="ECO:0007669"/>
    <property type="project" value="TreeGrafter"/>
</dbReference>
<dbReference type="InterPro" id="IPR043129">
    <property type="entry name" value="ATPase_NBD"/>
</dbReference>
<feature type="domain" description="Carbohydrate kinase FGGY N-terminal" evidence="12">
    <location>
        <begin position="12"/>
        <end position="193"/>
    </location>
</feature>
<dbReference type="InterPro" id="IPR018483">
    <property type="entry name" value="Carb_kinase_FGGY_CS"/>
</dbReference>
<accession>A0A7X1B958</accession>
<proteinExistence type="inferred from homology"/>
<evidence type="ECO:0000313" key="15">
    <source>
        <dbReference type="Proteomes" id="UP000526501"/>
    </source>
</evidence>
<comment type="similarity">
    <text evidence="2 11">Belongs to the FGGY kinase family.</text>
</comment>
<dbReference type="AlphaFoldDB" id="A0A7X1B958"/>
<dbReference type="SUPFAM" id="SSF53067">
    <property type="entry name" value="Actin-like ATPase domain"/>
    <property type="match status" value="2"/>
</dbReference>
<name>A0A7X1B958_9BACT</name>
<dbReference type="GO" id="GO:0005524">
    <property type="term" value="F:ATP binding"/>
    <property type="evidence" value="ECO:0007669"/>
    <property type="project" value="UniProtKB-KW"/>
</dbReference>
<dbReference type="Pfam" id="PF02782">
    <property type="entry name" value="FGGY_C"/>
    <property type="match status" value="1"/>
</dbReference>
<dbReference type="PIRSF" id="PIRSF000538">
    <property type="entry name" value="GlpK"/>
    <property type="match status" value="1"/>
</dbReference>
<evidence type="ECO:0000259" key="12">
    <source>
        <dbReference type="Pfam" id="PF00370"/>
    </source>
</evidence>
<comment type="caution">
    <text evidence="14">The sequence shown here is derived from an EMBL/GenBank/DDBJ whole genome shotgun (WGS) entry which is preliminary data.</text>
</comment>
<keyword evidence="5" id="KW-0547">Nucleotide-binding</keyword>
<evidence type="ECO:0000256" key="8">
    <source>
        <dbReference type="ARBA" id="ARBA00022840"/>
    </source>
</evidence>
<dbReference type="Gene3D" id="3.30.420.40">
    <property type="match status" value="2"/>
</dbReference>
<sequence length="441" mass="47974">MEGVLTRVGCGWDAVATIGITNQRETVVAWNSTNGKPVGNAIVWQDRRSAAFCEELKKQGKETWIQEKTGLVLDPYFSASKMKWILENREEAEVLAEEGALRFGTIDSWLIWKLSGGRCYVTDVSNASRTQLMDLRSCQWDEELMELFSIPKPSLPRIVESSGEFATTDPELTGGRSVTISGIAGDQQAALFGQLCFKSGMVKCTYGTGCFILMNVGDEPSSSKNKLLSTVAWKVDGKVEYALEGSVFVGGSAVQWLRDQLGVIKSAEEVEALARSVESSDGVVVVPAFTGLGAPYWDPYARGTIMGLTRGSGVAHIARAVLDGIANQVSDVTEAMATDAGHRLRELRADGGASANSLLMQTQADVSGVSVKCPRILETTAQGAAFLAGLATGYWGSREELVRLVEADRSYEPAMSETDRRLRLGKWKKAIDRCQEWEDEE</sequence>
<keyword evidence="8" id="KW-0067">ATP-binding</keyword>
<reference evidence="14 15" key="1">
    <citation type="submission" date="2020-07" db="EMBL/GenBank/DDBJ databases">
        <authorList>
            <person name="Feng X."/>
        </authorList>
    </citation>
    <scope>NUCLEOTIDE SEQUENCE [LARGE SCALE GENOMIC DNA]</scope>
    <source>
        <strain evidence="14 15">JCM23202</strain>
    </source>
</reference>
<comment type="catalytic activity">
    <reaction evidence="10">
        <text>glycerol + ATP = sn-glycerol 3-phosphate + ADP + H(+)</text>
        <dbReference type="Rhea" id="RHEA:21644"/>
        <dbReference type="ChEBI" id="CHEBI:15378"/>
        <dbReference type="ChEBI" id="CHEBI:17754"/>
        <dbReference type="ChEBI" id="CHEBI:30616"/>
        <dbReference type="ChEBI" id="CHEBI:57597"/>
        <dbReference type="ChEBI" id="CHEBI:456216"/>
        <dbReference type="EC" id="2.7.1.30"/>
    </reaction>
</comment>
<dbReference type="EMBL" id="JACHVC010000013">
    <property type="protein sequence ID" value="MBC2607644.1"/>
    <property type="molecule type" value="Genomic_DNA"/>
</dbReference>
<keyword evidence="4 11" id="KW-0808">Transferase</keyword>
<dbReference type="GO" id="GO:0004370">
    <property type="term" value="F:glycerol kinase activity"/>
    <property type="evidence" value="ECO:0007669"/>
    <property type="project" value="UniProtKB-EC"/>
</dbReference>
<dbReference type="Pfam" id="PF00370">
    <property type="entry name" value="FGGY_N"/>
    <property type="match status" value="1"/>
</dbReference>
<keyword evidence="7" id="KW-0319">Glycerol metabolism</keyword>
<evidence type="ECO:0000256" key="7">
    <source>
        <dbReference type="ARBA" id="ARBA00022798"/>
    </source>
</evidence>
<dbReference type="InterPro" id="IPR000577">
    <property type="entry name" value="Carb_kinase_FGGY"/>
</dbReference>
<feature type="domain" description="Carbohydrate kinase FGGY C-terminal" evidence="13">
    <location>
        <begin position="203"/>
        <end position="391"/>
    </location>
</feature>
<evidence type="ECO:0000256" key="4">
    <source>
        <dbReference type="ARBA" id="ARBA00022679"/>
    </source>
</evidence>
<dbReference type="Proteomes" id="UP000526501">
    <property type="component" value="Unassembled WGS sequence"/>
</dbReference>
<evidence type="ECO:0000256" key="5">
    <source>
        <dbReference type="ARBA" id="ARBA00022741"/>
    </source>
</evidence>
<dbReference type="EC" id="2.7.1.30" evidence="3"/>
<evidence type="ECO:0000256" key="10">
    <source>
        <dbReference type="ARBA" id="ARBA00052101"/>
    </source>
</evidence>
<evidence type="ECO:0000256" key="6">
    <source>
        <dbReference type="ARBA" id="ARBA00022777"/>
    </source>
</evidence>
<organism evidence="14 15">
    <name type="scientific">Pelagicoccus albus</name>
    <dbReference type="NCBI Taxonomy" id="415222"/>
    <lineage>
        <taxon>Bacteria</taxon>
        <taxon>Pseudomonadati</taxon>
        <taxon>Verrucomicrobiota</taxon>
        <taxon>Opitutia</taxon>
        <taxon>Puniceicoccales</taxon>
        <taxon>Pelagicoccaceae</taxon>
        <taxon>Pelagicoccus</taxon>
    </lineage>
</organism>
<dbReference type="InterPro" id="IPR005999">
    <property type="entry name" value="Glycerol_kin"/>
</dbReference>
<evidence type="ECO:0000256" key="3">
    <source>
        <dbReference type="ARBA" id="ARBA00012099"/>
    </source>
</evidence>
<dbReference type="PANTHER" id="PTHR10196">
    <property type="entry name" value="SUGAR KINASE"/>
    <property type="match status" value="1"/>
</dbReference>
<comment type="pathway">
    <text evidence="1">Polyol metabolism; glycerol degradation via glycerol kinase pathway; sn-glycerol 3-phosphate from glycerol: step 1/1.</text>
</comment>
<dbReference type="GO" id="GO:0005829">
    <property type="term" value="C:cytosol"/>
    <property type="evidence" value="ECO:0007669"/>
    <property type="project" value="TreeGrafter"/>
</dbReference>
<gene>
    <name evidence="14" type="primary">glpK</name>
    <name evidence="14" type="ORF">H5P27_16445</name>
</gene>
<evidence type="ECO:0000313" key="14">
    <source>
        <dbReference type="EMBL" id="MBC2607644.1"/>
    </source>
</evidence>
<protein>
    <recommendedName>
        <fullName evidence="3">glycerol kinase</fullName>
        <ecNumber evidence="3">2.7.1.30</ecNumber>
    </recommendedName>
    <alternativeName>
        <fullName evidence="9">ATP:glycerol 3-phosphotransferase</fullName>
    </alternativeName>
</protein>
<dbReference type="CDD" id="cd07786">
    <property type="entry name" value="FGGY_EcGK_like"/>
    <property type="match status" value="1"/>
</dbReference>
<keyword evidence="6 11" id="KW-0418">Kinase</keyword>
<evidence type="ECO:0000256" key="1">
    <source>
        <dbReference type="ARBA" id="ARBA00005190"/>
    </source>
</evidence>
<evidence type="ECO:0000256" key="9">
    <source>
        <dbReference type="ARBA" id="ARBA00043149"/>
    </source>
</evidence>